<dbReference type="RefSeq" id="WP_281761641.1">
    <property type="nucleotide sequence ID" value="NZ_AP026709.1"/>
</dbReference>
<reference evidence="1 2" key="1">
    <citation type="submission" date="2022-08" db="EMBL/GenBank/DDBJ databases">
        <title>Genome Sequence of the sulphate-reducing bacterium, Pseudodesulfovibrio sp. SYK.</title>
        <authorList>
            <person name="Kondo R."/>
            <person name="Kataoka T."/>
        </authorList>
    </citation>
    <scope>NUCLEOTIDE SEQUENCE [LARGE SCALE GENOMIC DNA]</scope>
    <source>
        <strain evidence="1 2">SYK</strain>
    </source>
</reference>
<sequence>MPSNPPSSRNTLQGESFEENGTEYILSLPPYYAEIFQELESEVFAKMVEVPPRSFMQTNKVYQLAKPATQEAKRIERFIKIHKRVVIIKINRNITEHFSNELDSCTAIEYIFDFEKNDKTHYGKMFNKAKYNRHEPSIRGLISALSIIAKQLPYGQHLTGIFISYVPPYSGKPYYLPKILAHGVAAEINSAGGKLKCHVLDTWLNVEKPEFKSLPIAEKYAKWEELLAGQVGRQTDQKHWMPVIVIEDNYQSGTTLWSYAKYLKSLGCPEVHGLCCVKLMRDTDNQ</sequence>
<dbReference type="EMBL" id="AP026709">
    <property type="protein sequence ID" value="BDQ35708.1"/>
    <property type="molecule type" value="Genomic_DNA"/>
</dbReference>
<evidence type="ECO:0000313" key="2">
    <source>
        <dbReference type="Proteomes" id="UP001317742"/>
    </source>
</evidence>
<accession>A0ABM8AVZ5</accession>
<dbReference type="Proteomes" id="UP001317742">
    <property type="component" value="Chromosome"/>
</dbReference>
<protein>
    <submittedName>
        <fullName evidence="1">Uncharacterized protein</fullName>
    </submittedName>
</protein>
<gene>
    <name evidence="1" type="ORF">SYK_00680</name>
</gene>
<name>A0ABM8AVZ5_9BACT</name>
<organism evidence="1 2">
    <name type="scientific">Pseudodesulfovibrio nedwellii</name>
    <dbReference type="NCBI Taxonomy" id="2973072"/>
    <lineage>
        <taxon>Bacteria</taxon>
        <taxon>Pseudomonadati</taxon>
        <taxon>Thermodesulfobacteriota</taxon>
        <taxon>Desulfovibrionia</taxon>
        <taxon>Desulfovibrionales</taxon>
        <taxon>Desulfovibrionaceae</taxon>
    </lineage>
</organism>
<keyword evidence="2" id="KW-1185">Reference proteome</keyword>
<dbReference type="InterPro" id="IPR029057">
    <property type="entry name" value="PRTase-like"/>
</dbReference>
<proteinExistence type="predicted"/>
<dbReference type="SUPFAM" id="SSF53271">
    <property type="entry name" value="PRTase-like"/>
    <property type="match status" value="1"/>
</dbReference>
<evidence type="ECO:0000313" key="1">
    <source>
        <dbReference type="EMBL" id="BDQ35708.1"/>
    </source>
</evidence>